<feature type="chain" id="PRO_5039525573" evidence="5">
    <location>
        <begin position="22"/>
        <end position="340"/>
    </location>
</feature>
<dbReference type="PROSITE" id="PS50983">
    <property type="entry name" value="FE_B12_PBP"/>
    <property type="match status" value="1"/>
</dbReference>
<dbReference type="PROSITE" id="PS51257">
    <property type="entry name" value="PROKAR_LIPOPROTEIN"/>
    <property type="match status" value="1"/>
</dbReference>
<dbReference type="EMBL" id="JAEHOI010000005">
    <property type="protein sequence ID" value="MBK0421808.1"/>
    <property type="molecule type" value="Genomic_DNA"/>
</dbReference>
<keyword evidence="4 5" id="KW-0732">Signal</keyword>
<evidence type="ECO:0000256" key="2">
    <source>
        <dbReference type="ARBA" id="ARBA00008814"/>
    </source>
</evidence>
<evidence type="ECO:0000313" key="7">
    <source>
        <dbReference type="EMBL" id="MBK0421808.1"/>
    </source>
</evidence>
<keyword evidence="8" id="KW-1185">Reference proteome</keyword>
<dbReference type="AlphaFoldDB" id="A0A934QC97"/>
<gene>
    <name evidence="7" type="ORF">JD292_06950</name>
</gene>
<dbReference type="InterPro" id="IPR002491">
    <property type="entry name" value="ABC_transptr_periplasmic_BD"/>
</dbReference>
<reference evidence="7" key="1">
    <citation type="submission" date="2020-12" db="EMBL/GenBank/DDBJ databases">
        <title>Leucobacter sp. CAS2, isolated from Chromium sludge.</title>
        <authorList>
            <person name="Xu Z."/>
        </authorList>
    </citation>
    <scope>NUCLEOTIDE SEQUENCE</scope>
    <source>
        <strain evidence="7">CSA2</strain>
    </source>
</reference>
<name>A0A934QC97_9MICO</name>
<comment type="similarity">
    <text evidence="2">Belongs to the bacterial solute-binding protein 8 family.</text>
</comment>
<dbReference type="GO" id="GO:1901678">
    <property type="term" value="P:iron coordination entity transport"/>
    <property type="evidence" value="ECO:0007669"/>
    <property type="project" value="UniProtKB-ARBA"/>
</dbReference>
<dbReference type="RefSeq" id="WP_200131994.1">
    <property type="nucleotide sequence ID" value="NZ_JAEHOI010000005.1"/>
</dbReference>
<evidence type="ECO:0000256" key="5">
    <source>
        <dbReference type="SAM" id="SignalP"/>
    </source>
</evidence>
<evidence type="ECO:0000256" key="4">
    <source>
        <dbReference type="ARBA" id="ARBA00022729"/>
    </source>
</evidence>
<dbReference type="GO" id="GO:0030288">
    <property type="term" value="C:outer membrane-bounded periplasmic space"/>
    <property type="evidence" value="ECO:0007669"/>
    <property type="project" value="TreeGrafter"/>
</dbReference>
<proteinExistence type="inferred from homology"/>
<sequence length="340" mass="36440">MRLSRTLGLILAASLSLTVAACSSSPASEHSDHHAGAFATIEHVYGTTVIPKKPERVASVAWGNNEVALALGVVPVGMAKMTYGDDDGNGVYPWVEDKLKALDAKTPVLFDETDGINFEAVADTKPDVILAAFSGITKEEYETLSKIAPVVAYPSIAWGTSLEQTIEMNSKAIGKEAEGQELVKDLRTKSESTLASFPELQNKKVLFASVDPSDLSKLSVFTLPDTRPGFLRDLGLPQPKLMDTLPKDNTRFFVEVSSEDADRLNDADVFAVYGDTKGKLLKQLQADPLLSKIPAIKNGHVAVIPDNTPLAAMANPSALSLDWGLKKYLGILADATGTKQ</sequence>
<dbReference type="InterPro" id="IPR051313">
    <property type="entry name" value="Bact_iron-sidero_bind"/>
</dbReference>
<organism evidence="7 8">
    <name type="scientific">Leucobacter edaphi</name>
    <dbReference type="NCBI Taxonomy" id="2796472"/>
    <lineage>
        <taxon>Bacteria</taxon>
        <taxon>Bacillati</taxon>
        <taxon>Actinomycetota</taxon>
        <taxon>Actinomycetes</taxon>
        <taxon>Micrococcales</taxon>
        <taxon>Microbacteriaceae</taxon>
        <taxon>Leucobacter</taxon>
    </lineage>
</organism>
<protein>
    <submittedName>
        <fullName evidence="7">Iron-siderophore ABC transporter substrate-binding protein</fullName>
    </submittedName>
</protein>
<feature type="domain" description="Fe/B12 periplasmic-binding" evidence="6">
    <location>
        <begin position="56"/>
        <end position="336"/>
    </location>
</feature>
<comment type="caution">
    <text evidence="7">The sequence shown here is derived from an EMBL/GenBank/DDBJ whole genome shotgun (WGS) entry which is preliminary data.</text>
</comment>
<dbReference type="Gene3D" id="3.40.50.1980">
    <property type="entry name" value="Nitrogenase molybdenum iron protein domain"/>
    <property type="match status" value="2"/>
</dbReference>
<dbReference type="Proteomes" id="UP000618733">
    <property type="component" value="Unassembled WGS sequence"/>
</dbReference>
<evidence type="ECO:0000313" key="8">
    <source>
        <dbReference type="Proteomes" id="UP000618733"/>
    </source>
</evidence>
<dbReference type="PANTHER" id="PTHR30532:SF24">
    <property type="entry name" value="FERRIC ENTEROBACTIN-BINDING PERIPLASMIC PROTEIN FEPB"/>
    <property type="match status" value="1"/>
</dbReference>
<comment type="subcellular location">
    <subcellularLocation>
        <location evidence="1">Cell envelope</location>
    </subcellularLocation>
</comment>
<keyword evidence="3" id="KW-0813">Transport</keyword>
<evidence type="ECO:0000259" key="6">
    <source>
        <dbReference type="PROSITE" id="PS50983"/>
    </source>
</evidence>
<dbReference type="CDD" id="cd01146">
    <property type="entry name" value="FhuD"/>
    <property type="match status" value="1"/>
</dbReference>
<dbReference type="PANTHER" id="PTHR30532">
    <property type="entry name" value="IRON III DICITRATE-BINDING PERIPLASMIC PROTEIN"/>
    <property type="match status" value="1"/>
</dbReference>
<dbReference type="SUPFAM" id="SSF53807">
    <property type="entry name" value="Helical backbone' metal receptor"/>
    <property type="match status" value="1"/>
</dbReference>
<dbReference type="Pfam" id="PF01497">
    <property type="entry name" value="Peripla_BP_2"/>
    <property type="match status" value="1"/>
</dbReference>
<feature type="signal peptide" evidence="5">
    <location>
        <begin position="1"/>
        <end position="21"/>
    </location>
</feature>
<evidence type="ECO:0000256" key="1">
    <source>
        <dbReference type="ARBA" id="ARBA00004196"/>
    </source>
</evidence>
<accession>A0A934QC97</accession>
<evidence type="ECO:0000256" key="3">
    <source>
        <dbReference type="ARBA" id="ARBA00022448"/>
    </source>
</evidence>